<dbReference type="Proteomes" id="UP000285326">
    <property type="component" value="Unassembled WGS sequence"/>
</dbReference>
<evidence type="ECO:0000313" key="1">
    <source>
        <dbReference type="EMBL" id="RKF88989.1"/>
    </source>
</evidence>
<comment type="caution">
    <text evidence="1">The sequence shown here is derived from an EMBL/GenBank/DDBJ whole genome shotgun (WGS) entry which is preliminary data.</text>
</comment>
<accession>A0A420JC60</accession>
<dbReference type="AlphaFoldDB" id="A0A420JC60"/>
<reference evidence="1 2" key="1">
    <citation type="journal article" date="2018" name="BMC Genomics">
        <title>Comparative genome analyses reveal sequence features reflecting distinct modes of host-adaptation between dicot and monocot powdery mildew.</title>
        <authorList>
            <person name="Wu Y."/>
            <person name="Ma X."/>
            <person name="Pan Z."/>
            <person name="Kale S.D."/>
            <person name="Song Y."/>
            <person name="King H."/>
            <person name="Zhang Q."/>
            <person name="Presley C."/>
            <person name="Deng X."/>
            <person name="Wei C.I."/>
            <person name="Xiao S."/>
        </authorList>
    </citation>
    <scope>NUCLEOTIDE SEQUENCE [LARGE SCALE GENOMIC DNA]</scope>
    <source>
        <strain evidence="1">UMSG1</strain>
    </source>
</reference>
<protein>
    <submittedName>
        <fullName evidence="1">Uncharacterized protein</fullName>
    </submittedName>
</protein>
<organism evidence="1 2">
    <name type="scientific">Golovinomyces cichoracearum</name>
    <dbReference type="NCBI Taxonomy" id="62708"/>
    <lineage>
        <taxon>Eukaryota</taxon>
        <taxon>Fungi</taxon>
        <taxon>Dikarya</taxon>
        <taxon>Ascomycota</taxon>
        <taxon>Pezizomycotina</taxon>
        <taxon>Leotiomycetes</taxon>
        <taxon>Erysiphales</taxon>
        <taxon>Erysiphaceae</taxon>
        <taxon>Golovinomyces</taxon>
    </lineage>
</organism>
<dbReference type="EMBL" id="MCBS01008313">
    <property type="protein sequence ID" value="RKF88989.1"/>
    <property type="molecule type" value="Genomic_DNA"/>
</dbReference>
<gene>
    <name evidence="1" type="ORF">GcM1_083003</name>
</gene>
<evidence type="ECO:0000313" key="2">
    <source>
        <dbReference type="Proteomes" id="UP000285326"/>
    </source>
</evidence>
<sequence>MGYAGHETIGKLKENCYGIEIDYNIPYPKILECSTCACSKAHEIVSRRKDVEFLAPPRAVFYRVSQDIIQ</sequence>
<name>A0A420JC60_9PEZI</name>
<proteinExistence type="predicted"/>